<protein>
    <submittedName>
        <fullName evidence="2">Uncharacterized protein</fullName>
    </submittedName>
</protein>
<evidence type="ECO:0000313" key="3">
    <source>
        <dbReference type="Proteomes" id="UP000295662"/>
    </source>
</evidence>
<comment type="caution">
    <text evidence="2">The sequence shown here is derived from an EMBL/GenBank/DDBJ whole genome shotgun (WGS) entry which is preliminary data.</text>
</comment>
<dbReference type="EMBL" id="SOCA01000001">
    <property type="protein sequence ID" value="TDU81587.1"/>
    <property type="molecule type" value="Genomic_DNA"/>
</dbReference>
<gene>
    <name evidence="2" type="ORF">EI77_00897</name>
</gene>
<sequence>MKSKNSNSAETSLASTSSLLSSNQPSQAGPKSGEKVKWQIYCVNCGRVISAPVEELPVSWQVSEKCEVSLVPKGQFWRVHNFWDSTPDGVIVVHRKDVLDLNKHPDSNRHAGCCGEGGYQGPNLVCPCGNEVATEVSDCCTPHFIHFLPEATDIEHQPLQRNDLEADK</sequence>
<dbReference type="AlphaFoldDB" id="A0A4R7STH6"/>
<proteinExistence type="predicted"/>
<name>A0A4R7STH6_9BACT</name>
<evidence type="ECO:0000313" key="2">
    <source>
        <dbReference type="EMBL" id="TDU81587.1"/>
    </source>
</evidence>
<organism evidence="2 3">
    <name type="scientific">Prosthecobacter fusiformis</name>
    <dbReference type="NCBI Taxonomy" id="48464"/>
    <lineage>
        <taxon>Bacteria</taxon>
        <taxon>Pseudomonadati</taxon>
        <taxon>Verrucomicrobiota</taxon>
        <taxon>Verrucomicrobiia</taxon>
        <taxon>Verrucomicrobiales</taxon>
        <taxon>Verrucomicrobiaceae</taxon>
        <taxon>Prosthecobacter</taxon>
    </lineage>
</organism>
<reference evidence="2 3" key="1">
    <citation type="submission" date="2019-03" db="EMBL/GenBank/DDBJ databases">
        <title>Genomic Encyclopedia of Archaeal and Bacterial Type Strains, Phase II (KMG-II): from individual species to whole genera.</title>
        <authorList>
            <person name="Goeker M."/>
        </authorList>
    </citation>
    <scope>NUCLEOTIDE SEQUENCE [LARGE SCALE GENOMIC DNA]</scope>
    <source>
        <strain evidence="2 3">ATCC 25309</strain>
    </source>
</reference>
<keyword evidence="3" id="KW-1185">Reference proteome</keyword>
<dbReference type="OrthoDB" id="1191130at2"/>
<evidence type="ECO:0000256" key="1">
    <source>
        <dbReference type="SAM" id="MobiDB-lite"/>
    </source>
</evidence>
<accession>A0A4R7STH6</accession>
<feature type="region of interest" description="Disordered" evidence="1">
    <location>
        <begin position="1"/>
        <end position="32"/>
    </location>
</feature>
<feature type="compositionally biased region" description="Low complexity" evidence="1">
    <location>
        <begin position="1"/>
        <end position="28"/>
    </location>
</feature>
<dbReference type="Proteomes" id="UP000295662">
    <property type="component" value="Unassembled WGS sequence"/>
</dbReference>